<keyword evidence="6" id="KW-1185">Reference proteome</keyword>
<dbReference type="SMART" id="SM00487">
    <property type="entry name" value="DEXDc"/>
    <property type="match status" value="1"/>
</dbReference>
<evidence type="ECO:0000259" key="2">
    <source>
        <dbReference type="PROSITE" id="PS51194"/>
    </source>
</evidence>
<dbReference type="GO" id="GO:0004519">
    <property type="term" value="F:endonuclease activity"/>
    <property type="evidence" value="ECO:0007669"/>
    <property type="project" value="UniProtKB-KW"/>
</dbReference>
<evidence type="ECO:0000313" key="5">
    <source>
        <dbReference type="Proteomes" id="UP000234951"/>
    </source>
</evidence>
<protein>
    <submittedName>
        <fullName evidence="3">Restriction endonuclease subunit R</fullName>
    </submittedName>
</protein>
<dbReference type="CDD" id="cd17926">
    <property type="entry name" value="DEXHc_RE"/>
    <property type="match status" value="1"/>
</dbReference>
<dbReference type="Pfam" id="PF04851">
    <property type="entry name" value="ResIII"/>
    <property type="match status" value="1"/>
</dbReference>
<dbReference type="Proteomes" id="UP000234951">
    <property type="component" value="Unassembled WGS sequence"/>
</dbReference>
<dbReference type="Gene3D" id="3.40.50.300">
    <property type="entry name" value="P-loop containing nucleotide triphosphate hydrolases"/>
    <property type="match status" value="2"/>
</dbReference>
<dbReference type="Proteomes" id="UP000235114">
    <property type="component" value="Unassembled WGS sequence"/>
</dbReference>
<dbReference type="PROSITE" id="PS51192">
    <property type="entry name" value="HELICASE_ATP_BIND_1"/>
    <property type="match status" value="1"/>
</dbReference>
<dbReference type="GO" id="GO:0003677">
    <property type="term" value="F:DNA binding"/>
    <property type="evidence" value="ECO:0007669"/>
    <property type="project" value="InterPro"/>
</dbReference>
<dbReference type="InterPro" id="IPR006935">
    <property type="entry name" value="Helicase/UvrB_N"/>
</dbReference>
<dbReference type="GO" id="GO:0016787">
    <property type="term" value="F:hydrolase activity"/>
    <property type="evidence" value="ECO:0007669"/>
    <property type="project" value="InterPro"/>
</dbReference>
<reference evidence="3 5" key="1">
    <citation type="submission" date="2017-11" db="EMBL/GenBank/DDBJ databases">
        <title>Comparitive Functional Genomics of Dry Heat Resistant strains isolated from the Viking Spacecraft.</title>
        <authorList>
            <person name="Seuylemezian A."/>
            <person name="Cooper K."/>
            <person name="Vaishampayan P."/>
        </authorList>
    </citation>
    <scope>NUCLEOTIDE SEQUENCE [LARGE SCALE GENOMIC DNA]</scope>
    <source>
        <strain evidence="3 5">M4.6</strain>
    </source>
</reference>
<dbReference type="PROSITE" id="PS51194">
    <property type="entry name" value="HELICASE_CTER"/>
    <property type="match status" value="1"/>
</dbReference>
<dbReference type="PANTHER" id="PTHR47396:SF1">
    <property type="entry name" value="ATP-DEPENDENT HELICASE IRC3-RELATED"/>
    <property type="match status" value="1"/>
</dbReference>
<reference evidence="4 6" key="2">
    <citation type="submission" date="2017-12" db="EMBL/GenBank/DDBJ databases">
        <title>Comparative Functional Genomics of Dry Heat Resistant strains isolated from the Viking Spacecraft.</title>
        <authorList>
            <person name="Seuylemezian A."/>
            <person name="Cooper K."/>
            <person name="Vaishampayan P."/>
        </authorList>
    </citation>
    <scope>NUCLEOTIDE SEQUENCE [LARGE SCALE GENOMIC DNA]</scope>
    <source>
        <strain evidence="4 6">ATCC 29669</strain>
    </source>
</reference>
<sequence length="1084" mass="124587">MLNGREQFLHILKVKLPSVIHSFKLHKNIIYQTVKEYQEESYSCLNEKEILEITNLKTKEKVLIVDSNKQKNIYNNFSFIIQVKDIKGNLKQHIEEGCWVKHQDLLKEGPSKHNAENVRKTWANNLFPHGSGKEKRGLREPQVGALYSALSHWTVSDDPATIVMPTGTGKTETMLSVMIGAKTSKILTIVPSDALREQISSKFISLGILPRFGIVGKVKYPIVGVLEKRIKDINELIEFFSICNVVVTTMSLLSGISGEQKEKIATMCSHMFIDEAHHIAAKTWSEFKSYFKEKRILQFTATPFRNDGKYIDGKIIYNYPLNKAQEEGYFKPINFIPIEEYNESMVDQTIAEEAVQQLKKDLDAGYDHILMARVNSAKRADEIHEIYKRYSGYKPVKIYSSMNVKEKTDALQQIKTKKSRIIICVNMLGEGFDLPQLKISALHDRHQSLGITLQFIGRFTRTADGLGNASLIANIANHTINDQIQELYQQDADWNQLIQQKSKESIDRRLDLDNLANDFQGDQVESFSIQELRPKTSTVVYKTKLPKWAPETLEKRVSTLDNTWILKNTHENVIIVVQKRNTPLTWSNTRKLYNTLWESSIFYWNEEKNILFVNSSANEWLDSWVKDLIHEPIRINSDVVFHSFHDIQRLQLNTVGLNEAVKGPLRYRMYTGVDISEALSTAEKRTSVKSNIFGIGYELGIPVSVGASYKGKVWSKSTSDLPTWIEWCNKTGEKLTNEDIKMDDILKGVLRPTVVNDIPAMSPISVDWPVYLFENNYFNAELKIGPSKRNLFETDILFISKEKKTLSFEIMSGDISSKFSMKIEDNRPVYAHEHGPKIEIIPSTKAQPINIVSFFTENNVIFQYPDTSYLEGSIFVKVPDNEFVFDKDKIEAWDWTGIDIKKESQYAPKINTVRKDSIQYKVIQTLKMNNKYKIVFDDDGSGEAADIIAVADNKRVLQFEFYHCKYSNKERAGQRINDLYEVCGQANKSVDWRKNLLKIINHIRHREKLRNKADKRSRFEIGDHKELAILESKMKVYDLQLKVFIVQPGISKDKMTQSQLNILAATEHYLQSTFKIGLTVIGNK</sequence>
<dbReference type="InterPro" id="IPR050742">
    <property type="entry name" value="Helicase_Restrict-Modif_Enz"/>
</dbReference>
<dbReference type="SMART" id="SM00490">
    <property type="entry name" value="HELICc"/>
    <property type="match status" value="1"/>
</dbReference>
<dbReference type="AlphaFoldDB" id="A0A2N5GME8"/>
<feature type="domain" description="Helicase C-terminal" evidence="2">
    <location>
        <begin position="354"/>
        <end position="506"/>
    </location>
</feature>
<dbReference type="PANTHER" id="PTHR47396">
    <property type="entry name" value="TYPE I RESTRICTION ENZYME ECOKI R PROTEIN"/>
    <property type="match status" value="1"/>
</dbReference>
<dbReference type="GO" id="GO:0005524">
    <property type="term" value="F:ATP binding"/>
    <property type="evidence" value="ECO:0007669"/>
    <property type="project" value="InterPro"/>
</dbReference>
<comment type="caution">
    <text evidence="3">The sequence shown here is derived from an EMBL/GenBank/DDBJ whole genome shotgun (WGS) entry which is preliminary data.</text>
</comment>
<name>A0A2N5GME8_9BACI</name>
<gene>
    <name evidence="3" type="ORF">CU635_11255</name>
    <name evidence="4" type="ORF">CVD25_09945</name>
</gene>
<keyword evidence="3" id="KW-0540">Nuclease</keyword>
<dbReference type="InterPro" id="IPR027417">
    <property type="entry name" value="P-loop_NTPase"/>
</dbReference>
<dbReference type="Pfam" id="PF00271">
    <property type="entry name" value="Helicase_C"/>
    <property type="match status" value="1"/>
</dbReference>
<accession>A0A2N5GME8</accession>
<dbReference type="EMBL" id="PGVD01000028">
    <property type="protein sequence ID" value="PLR96959.1"/>
    <property type="molecule type" value="Genomic_DNA"/>
</dbReference>
<dbReference type="InterPro" id="IPR001650">
    <property type="entry name" value="Helicase_C-like"/>
</dbReference>
<dbReference type="OrthoDB" id="9802848at2"/>
<evidence type="ECO:0000259" key="1">
    <source>
        <dbReference type="PROSITE" id="PS51192"/>
    </source>
</evidence>
<proteinExistence type="predicted"/>
<dbReference type="GO" id="GO:0005829">
    <property type="term" value="C:cytosol"/>
    <property type="evidence" value="ECO:0007669"/>
    <property type="project" value="TreeGrafter"/>
</dbReference>
<keyword evidence="3" id="KW-0255">Endonuclease</keyword>
<evidence type="ECO:0000313" key="6">
    <source>
        <dbReference type="Proteomes" id="UP000235114"/>
    </source>
</evidence>
<dbReference type="InterPro" id="IPR014001">
    <property type="entry name" value="Helicase_ATP-bd"/>
</dbReference>
<dbReference type="EMBL" id="PGVA01000024">
    <property type="protein sequence ID" value="PLR83037.1"/>
    <property type="molecule type" value="Genomic_DNA"/>
</dbReference>
<feature type="domain" description="Helicase ATP-binding" evidence="1">
    <location>
        <begin position="151"/>
        <end position="321"/>
    </location>
</feature>
<evidence type="ECO:0000313" key="3">
    <source>
        <dbReference type="EMBL" id="PLR83037.1"/>
    </source>
</evidence>
<organism evidence="3 5">
    <name type="scientific">Bacillus canaveralius</name>
    <dbReference type="NCBI Taxonomy" id="1403243"/>
    <lineage>
        <taxon>Bacteria</taxon>
        <taxon>Bacillati</taxon>
        <taxon>Bacillota</taxon>
        <taxon>Bacilli</taxon>
        <taxon>Bacillales</taxon>
        <taxon>Bacillaceae</taxon>
        <taxon>Bacillus</taxon>
    </lineage>
</organism>
<keyword evidence="3" id="KW-0378">Hydrolase</keyword>
<evidence type="ECO:0000313" key="4">
    <source>
        <dbReference type="EMBL" id="PLR96959.1"/>
    </source>
</evidence>
<dbReference type="SUPFAM" id="SSF52540">
    <property type="entry name" value="P-loop containing nucleoside triphosphate hydrolases"/>
    <property type="match status" value="1"/>
</dbReference>